<accession>A0AAV4ALU0</accession>
<proteinExistence type="predicted"/>
<evidence type="ECO:0000313" key="2">
    <source>
        <dbReference type="Proteomes" id="UP000735302"/>
    </source>
</evidence>
<sequence>MLILEQRPGRPTLLHVPMLVRPDSTHIFQTKEEKDLMKTLRGRELKKKEAAAQLKIPPFCNGFEPSTRSSGEEGAFFCMTSPGQGISGLQTLHRARALATRLKPATDGSVQISQGGYVVLPKPFLAMFREHLGLRVPTSARQEGTLRLL</sequence>
<keyword evidence="2" id="KW-1185">Reference proteome</keyword>
<organism evidence="1 2">
    <name type="scientific">Plakobranchus ocellatus</name>
    <dbReference type="NCBI Taxonomy" id="259542"/>
    <lineage>
        <taxon>Eukaryota</taxon>
        <taxon>Metazoa</taxon>
        <taxon>Spiralia</taxon>
        <taxon>Lophotrochozoa</taxon>
        <taxon>Mollusca</taxon>
        <taxon>Gastropoda</taxon>
        <taxon>Heterobranchia</taxon>
        <taxon>Euthyneura</taxon>
        <taxon>Panpulmonata</taxon>
        <taxon>Sacoglossa</taxon>
        <taxon>Placobranchoidea</taxon>
        <taxon>Plakobranchidae</taxon>
        <taxon>Plakobranchus</taxon>
    </lineage>
</organism>
<protein>
    <submittedName>
        <fullName evidence="1">Uncharacterized protein</fullName>
    </submittedName>
</protein>
<dbReference type="Proteomes" id="UP000735302">
    <property type="component" value="Unassembled WGS sequence"/>
</dbReference>
<dbReference type="EMBL" id="BLXT01003842">
    <property type="protein sequence ID" value="GFO07199.1"/>
    <property type="molecule type" value="Genomic_DNA"/>
</dbReference>
<reference evidence="1 2" key="1">
    <citation type="journal article" date="2021" name="Elife">
        <title>Chloroplast acquisition without the gene transfer in kleptoplastic sea slugs, Plakobranchus ocellatus.</title>
        <authorList>
            <person name="Maeda T."/>
            <person name="Takahashi S."/>
            <person name="Yoshida T."/>
            <person name="Shimamura S."/>
            <person name="Takaki Y."/>
            <person name="Nagai Y."/>
            <person name="Toyoda A."/>
            <person name="Suzuki Y."/>
            <person name="Arimoto A."/>
            <person name="Ishii H."/>
            <person name="Satoh N."/>
            <person name="Nishiyama T."/>
            <person name="Hasebe M."/>
            <person name="Maruyama T."/>
            <person name="Minagawa J."/>
            <person name="Obokata J."/>
            <person name="Shigenobu S."/>
        </authorList>
    </citation>
    <scope>NUCLEOTIDE SEQUENCE [LARGE SCALE GENOMIC DNA]</scope>
</reference>
<comment type="caution">
    <text evidence="1">The sequence shown here is derived from an EMBL/GenBank/DDBJ whole genome shotgun (WGS) entry which is preliminary data.</text>
</comment>
<gene>
    <name evidence="1" type="ORF">PoB_003370400</name>
</gene>
<name>A0AAV4ALU0_9GAST</name>
<evidence type="ECO:0000313" key="1">
    <source>
        <dbReference type="EMBL" id="GFO07199.1"/>
    </source>
</evidence>
<dbReference type="AlphaFoldDB" id="A0AAV4ALU0"/>